<evidence type="ECO:0000313" key="1">
    <source>
        <dbReference type="EMBL" id="MEH8017486.1"/>
    </source>
</evidence>
<comment type="caution">
    <text evidence="1">The sequence shown here is derived from an EMBL/GenBank/DDBJ whole genome shotgun (WGS) entry which is preliminary data.</text>
</comment>
<dbReference type="RefSeq" id="WP_335735897.1">
    <property type="nucleotide sequence ID" value="NZ_JALAAR010000007.1"/>
</dbReference>
<gene>
    <name evidence="1" type="ORF">MN202_09590</name>
</gene>
<protein>
    <submittedName>
        <fullName evidence="1">Uncharacterized protein</fullName>
    </submittedName>
</protein>
<reference evidence="1 2" key="1">
    <citation type="journal article" date="2023" name="Ecotoxicol. Environ. Saf.">
        <title>Mercury remediation potential of mercury-resistant strain Rheinheimera metallidurans sp. nov. isolated from a municipal waste dumping site.</title>
        <authorList>
            <person name="Yadav V."/>
            <person name="Manjhi A."/>
            <person name="Vadakedath N."/>
        </authorList>
    </citation>
    <scope>NUCLEOTIDE SEQUENCE [LARGE SCALE GENOMIC DNA]</scope>
    <source>
        <strain evidence="1 2">E-49</strain>
    </source>
</reference>
<proteinExistence type="predicted"/>
<accession>A0ABU8C6C4</accession>
<organism evidence="1 2">
    <name type="scientific">Rheinheimera muenzenbergensis</name>
    <dbReference type="NCBI Taxonomy" id="1193628"/>
    <lineage>
        <taxon>Bacteria</taxon>
        <taxon>Pseudomonadati</taxon>
        <taxon>Pseudomonadota</taxon>
        <taxon>Gammaproteobacteria</taxon>
        <taxon>Chromatiales</taxon>
        <taxon>Chromatiaceae</taxon>
        <taxon>Rheinheimera</taxon>
    </lineage>
</organism>
<keyword evidence="2" id="KW-1185">Reference proteome</keyword>
<dbReference type="EMBL" id="JALAAR010000007">
    <property type="protein sequence ID" value="MEH8017486.1"/>
    <property type="molecule type" value="Genomic_DNA"/>
</dbReference>
<name>A0ABU8C6C4_9GAMM</name>
<evidence type="ECO:0000313" key="2">
    <source>
        <dbReference type="Proteomes" id="UP001375382"/>
    </source>
</evidence>
<dbReference type="Proteomes" id="UP001375382">
    <property type="component" value="Unassembled WGS sequence"/>
</dbReference>
<sequence>MTSNPNSSYTSYSQFFEYWQNNTGYLSLSSLQHGSCYRIFARNAEVGIWDADYEGFLIARFKLGPEPYLFYELHWDSCADHGTVKPVEKLCDGPLHFQGEAERTSTDEQQLIDFLLDAEQRYPLIAGRDSIGEKRESAVRFLQHLQRKKPAV</sequence>